<organism evidence="1 2">
    <name type="scientific">Riccia fluitans</name>
    <dbReference type="NCBI Taxonomy" id="41844"/>
    <lineage>
        <taxon>Eukaryota</taxon>
        <taxon>Viridiplantae</taxon>
        <taxon>Streptophyta</taxon>
        <taxon>Embryophyta</taxon>
        <taxon>Marchantiophyta</taxon>
        <taxon>Marchantiopsida</taxon>
        <taxon>Marchantiidae</taxon>
        <taxon>Marchantiales</taxon>
        <taxon>Ricciaceae</taxon>
        <taxon>Riccia</taxon>
    </lineage>
</organism>
<evidence type="ECO:0000313" key="2">
    <source>
        <dbReference type="Proteomes" id="UP001605036"/>
    </source>
</evidence>
<proteinExistence type="predicted"/>
<dbReference type="EMBL" id="JBHFFA010000002">
    <property type="protein sequence ID" value="KAL2644430.1"/>
    <property type="molecule type" value="Genomic_DNA"/>
</dbReference>
<dbReference type="AlphaFoldDB" id="A0ABD1Z9E2"/>
<accession>A0ABD1Z9E2</accession>
<evidence type="ECO:0000313" key="1">
    <source>
        <dbReference type="EMBL" id="KAL2644430.1"/>
    </source>
</evidence>
<gene>
    <name evidence="1" type="ORF">R1flu_012017</name>
</gene>
<name>A0ABD1Z9E2_9MARC</name>
<dbReference type="Proteomes" id="UP001605036">
    <property type="component" value="Unassembled WGS sequence"/>
</dbReference>
<sequence>MSDHRQFAVTSRVPVVPSRRSQLVCKCPSQSSSIATTDQMSNPKLRASVGVAGRFDRICTLRRTPYAEGICAVYAPLFAKRSKQTRTADAHFTLAKNIRHSKCNEQAQWSVRTVIRHETTTSDIKTPIRSAHCNSPRPKVALPFVSADSRSASAGPRVTSWPSDNWLDPDLAHSYAHRCSPVKQSKFGFGTQGDACVRPAIDDRSVRIEDRVMPCSNRLTWRY</sequence>
<comment type="caution">
    <text evidence="1">The sequence shown here is derived from an EMBL/GenBank/DDBJ whole genome shotgun (WGS) entry which is preliminary data.</text>
</comment>
<reference evidence="1 2" key="1">
    <citation type="submission" date="2024-09" db="EMBL/GenBank/DDBJ databases">
        <title>Chromosome-scale assembly of Riccia fluitans.</title>
        <authorList>
            <person name="Paukszto L."/>
            <person name="Sawicki J."/>
            <person name="Karawczyk K."/>
            <person name="Piernik-Szablinska J."/>
            <person name="Szczecinska M."/>
            <person name="Mazdziarz M."/>
        </authorList>
    </citation>
    <scope>NUCLEOTIDE SEQUENCE [LARGE SCALE GENOMIC DNA]</scope>
    <source>
        <strain evidence="1">Rf_01</strain>
        <tissue evidence="1">Aerial parts of the thallus</tissue>
    </source>
</reference>
<protein>
    <submittedName>
        <fullName evidence="1">Uncharacterized protein</fullName>
    </submittedName>
</protein>
<keyword evidence="2" id="KW-1185">Reference proteome</keyword>